<protein>
    <recommendedName>
        <fullName evidence="3">Ribosome maturation factor RimP</fullName>
    </recommendedName>
</protein>
<comment type="subcellular location">
    <subcellularLocation>
        <location evidence="3">Cytoplasm</location>
    </subcellularLocation>
</comment>
<evidence type="ECO:0000256" key="1">
    <source>
        <dbReference type="ARBA" id="ARBA00022490"/>
    </source>
</evidence>
<dbReference type="Pfam" id="PF02576">
    <property type="entry name" value="RimP_N"/>
    <property type="match status" value="1"/>
</dbReference>
<sequence>MPFPEPDTLKEIVEPAARQRGLDVEDIKTTQAGKKSQVVIRVDGDTHPSSDVLEELSREISGIFDAAEADGKLNFGAGYTLEVSTPGVDLPLTAPRHWRRNRGRLVSIEHGDVPGKSEKWRIGALDDADHPQTVALFRSQKKQLETRIERLENISRAVVEIEFAQTAAAEKEAADLPFAQAEEKAAANRED</sequence>
<dbReference type="SUPFAM" id="SSF75420">
    <property type="entry name" value="YhbC-like, N-terminal domain"/>
    <property type="match status" value="1"/>
</dbReference>
<keyword evidence="2 3" id="KW-0690">Ribosome biogenesis</keyword>
<evidence type="ECO:0000256" key="3">
    <source>
        <dbReference type="HAMAP-Rule" id="MF_01077"/>
    </source>
</evidence>
<dbReference type="PANTHER" id="PTHR33867:SF1">
    <property type="entry name" value="RIBOSOME MATURATION FACTOR RIMP"/>
    <property type="match status" value="1"/>
</dbReference>
<keyword evidence="4" id="KW-0175">Coiled coil</keyword>
<evidence type="ECO:0000313" key="7">
    <source>
        <dbReference type="Proteomes" id="UP001220064"/>
    </source>
</evidence>
<dbReference type="RefSeq" id="WP_022862203.1">
    <property type="nucleotide sequence ID" value="NZ_ATVG01000001.1"/>
</dbReference>
<dbReference type="InterPro" id="IPR003728">
    <property type="entry name" value="Ribosome_maturation_RimP"/>
</dbReference>
<name>A0ABY7U9J3_9CORY</name>
<evidence type="ECO:0000256" key="2">
    <source>
        <dbReference type="ARBA" id="ARBA00022517"/>
    </source>
</evidence>
<dbReference type="InterPro" id="IPR035956">
    <property type="entry name" value="RimP_N_sf"/>
</dbReference>
<reference evidence="6 7" key="1">
    <citation type="submission" date="2020-10" db="EMBL/GenBank/DDBJ databases">
        <title>Complete genome sequence of Corynebacterium massiliense DSM 45435, type strain of Corynebacterium massiliense.</title>
        <authorList>
            <person name="Busche T."/>
            <person name="Kalinowski J."/>
            <person name="Ruckert C."/>
        </authorList>
    </citation>
    <scope>NUCLEOTIDE SEQUENCE [LARGE SCALE GENOMIC DNA]</scope>
    <source>
        <strain evidence="6 7">DSM 45435</strain>
    </source>
</reference>
<evidence type="ECO:0000259" key="5">
    <source>
        <dbReference type="Pfam" id="PF02576"/>
    </source>
</evidence>
<dbReference type="Gene3D" id="3.30.300.70">
    <property type="entry name" value="RimP-like superfamily, N-terminal"/>
    <property type="match status" value="1"/>
</dbReference>
<dbReference type="PANTHER" id="PTHR33867">
    <property type="entry name" value="RIBOSOME MATURATION FACTOR RIMP"/>
    <property type="match status" value="1"/>
</dbReference>
<evidence type="ECO:0000256" key="4">
    <source>
        <dbReference type="SAM" id="Coils"/>
    </source>
</evidence>
<comment type="function">
    <text evidence="3">Required for maturation of 30S ribosomal subunits.</text>
</comment>
<dbReference type="InterPro" id="IPR028989">
    <property type="entry name" value="RimP_N"/>
</dbReference>
<proteinExistence type="inferred from homology"/>
<dbReference type="EMBL" id="CP063189">
    <property type="protein sequence ID" value="WCZ32730.1"/>
    <property type="molecule type" value="Genomic_DNA"/>
</dbReference>
<feature type="domain" description="Ribosome maturation factor RimP N-terminal" evidence="5">
    <location>
        <begin position="12"/>
        <end position="89"/>
    </location>
</feature>
<gene>
    <name evidence="3" type="primary">rimP</name>
    <name evidence="6" type="ORF">CMASS_06480</name>
</gene>
<dbReference type="Proteomes" id="UP001220064">
    <property type="component" value="Chromosome"/>
</dbReference>
<feature type="coiled-coil region" evidence="4">
    <location>
        <begin position="134"/>
        <end position="161"/>
    </location>
</feature>
<comment type="similarity">
    <text evidence="3">Belongs to the RimP family.</text>
</comment>
<dbReference type="NCBIfam" id="NF000930">
    <property type="entry name" value="PRK00092.2-2"/>
    <property type="match status" value="1"/>
</dbReference>
<keyword evidence="7" id="KW-1185">Reference proteome</keyword>
<accession>A0ABY7U9J3</accession>
<evidence type="ECO:0000313" key="6">
    <source>
        <dbReference type="EMBL" id="WCZ32730.1"/>
    </source>
</evidence>
<organism evidence="6 7">
    <name type="scientific">Corynebacterium massiliense DSM 45435</name>
    <dbReference type="NCBI Taxonomy" id="1121364"/>
    <lineage>
        <taxon>Bacteria</taxon>
        <taxon>Bacillati</taxon>
        <taxon>Actinomycetota</taxon>
        <taxon>Actinomycetes</taxon>
        <taxon>Mycobacteriales</taxon>
        <taxon>Corynebacteriaceae</taxon>
        <taxon>Corynebacterium</taxon>
    </lineage>
</organism>
<dbReference type="HAMAP" id="MF_01077">
    <property type="entry name" value="RimP"/>
    <property type="match status" value="1"/>
</dbReference>
<keyword evidence="1 3" id="KW-0963">Cytoplasm</keyword>